<dbReference type="GO" id="GO:0071944">
    <property type="term" value="C:cell periphery"/>
    <property type="evidence" value="ECO:0007669"/>
    <property type="project" value="UniProtKB-ARBA"/>
</dbReference>
<evidence type="ECO:0000256" key="9">
    <source>
        <dbReference type="ARBA" id="ARBA00023157"/>
    </source>
</evidence>
<sequence length="1048" mass="118492">MIVIKVSLFLLFNNCIVRANEETICCRLGEASSIDNGHCTNINTSTIEHVNQYVICQLSAKLCCIRHQQKLHCSRIAEELFDTESIELQLINIIRQRDGNYIDVDLGKIRQTIETISNGSMCINKRNNDASCCIGCNLGILSALEHVSHWTDTMQLDPLVVSNLDRWCQSNVTERIYGKMVTDSIGFSHCCRETFQMIHQTIRWCDRRPAPCSHRCHESIVGMGQIQCSCYDGYRLSESDRTTCVDIDECQELTHDCDRQHEQCHNINGTFQCLARHAQIKTDNNDNNDCQSGYYYNVTESRCKDFDECRFGSHDCNLSSQVCRNLLGSYLCIDIGDKCPGGFRQSTSTNINGAPINCVDIDECKENSFDCSSEREMCENYIGSYTCEEKLKNQTTKTANKPESSIKSDPTNCPMGYHFVRFSFQCEDIDECRIGQHQCNLTRTKCVNFPGSYSCVTLPGYGLRNDTLMYRNVTNERNKSKFNPSCMEGFEMNVELGICEDINECKQLNSPCPSMSICHNLIGRFECHCKIGFEQNPETKQCEDVDECRIGLHACYGNLRCRNTIGSYECSMNMINDNETLDKIKLLNEQRQTETTTTTTTMSGNINERDVRCKPNERIINGNCHPIDCGTGFFYNSTESRCQDVNECLDQRPPCSSIQKCTNTIGSYRCTVRCDPGYRSVANGNGCEDLDECSIGAYRCPPNQVCKNIPGGYVCQCAPGYHIQYGKCVDVDECKSSNDSICNDHRTEKCINTPGSYRCECKEGFVHRQLSNGRMYCSDIDECADSSINRCDHTCYNYEGSYKCSCKSGYQLQSDGRTCLDIDECMQSIIDSTNNRSDLCYYECVNVPGSFRCRCPPGYDSISGGRICKDIDECEIDNVCQAQNEYCLNVRGSYRCNVINCPNGYYLMANSRKCILHLDGIDTMTIEPNQSLSYSYNFLSLVSNIRIPTRPGYLDLLAMSGPVFAITGIRYELELVNATSGKDDVRLALRDDFILRRPEYNRIIVSLIRPLTGPQDVELQLTVSLFDESPIGGTTKANIHLVVSEYEF</sequence>
<keyword evidence="15" id="KW-1185">Reference proteome</keyword>
<dbReference type="CDD" id="cd00054">
    <property type="entry name" value="EGF_CA"/>
    <property type="match status" value="6"/>
</dbReference>
<evidence type="ECO:0000256" key="7">
    <source>
        <dbReference type="ARBA" id="ARBA00022737"/>
    </source>
</evidence>
<dbReference type="Proteomes" id="UP001142055">
    <property type="component" value="Chromosome 4"/>
</dbReference>
<dbReference type="Pfam" id="PF07645">
    <property type="entry name" value="EGF_CA"/>
    <property type="match status" value="9"/>
</dbReference>
<evidence type="ECO:0000259" key="13">
    <source>
        <dbReference type="PROSITE" id="PS50026"/>
    </source>
</evidence>
<dbReference type="InterPro" id="IPR009030">
    <property type="entry name" value="Growth_fac_rcpt_cys_sf"/>
</dbReference>
<keyword evidence="5 11" id="KW-0245">EGF-like domain</keyword>
<dbReference type="InterPro" id="IPR000742">
    <property type="entry name" value="EGF"/>
</dbReference>
<organism evidence="14 15">
    <name type="scientific">Blomia tropicalis</name>
    <name type="common">Mite</name>
    <dbReference type="NCBI Taxonomy" id="40697"/>
    <lineage>
        <taxon>Eukaryota</taxon>
        <taxon>Metazoa</taxon>
        <taxon>Ecdysozoa</taxon>
        <taxon>Arthropoda</taxon>
        <taxon>Chelicerata</taxon>
        <taxon>Arachnida</taxon>
        <taxon>Acari</taxon>
        <taxon>Acariformes</taxon>
        <taxon>Sarcoptiformes</taxon>
        <taxon>Astigmata</taxon>
        <taxon>Glycyphagoidea</taxon>
        <taxon>Echimyopodidae</taxon>
        <taxon>Blomia</taxon>
    </lineage>
</organism>
<dbReference type="InterPro" id="IPR049883">
    <property type="entry name" value="NOTCH1_EGF-like"/>
</dbReference>
<evidence type="ECO:0000256" key="6">
    <source>
        <dbReference type="ARBA" id="ARBA00022729"/>
    </source>
</evidence>
<evidence type="ECO:0000256" key="5">
    <source>
        <dbReference type="ARBA" id="ARBA00022536"/>
    </source>
</evidence>
<evidence type="ECO:0000256" key="12">
    <source>
        <dbReference type="SAM" id="SignalP"/>
    </source>
</evidence>
<dbReference type="PROSITE" id="PS00010">
    <property type="entry name" value="ASX_HYDROXYL"/>
    <property type="match status" value="3"/>
</dbReference>
<comment type="caution">
    <text evidence="11">Lacks conserved residue(s) required for the propagation of feature annotation.</text>
</comment>
<dbReference type="PROSITE" id="PS01186">
    <property type="entry name" value="EGF_2"/>
    <property type="match status" value="2"/>
</dbReference>
<evidence type="ECO:0000256" key="2">
    <source>
        <dbReference type="ARBA" id="ARBA00006127"/>
    </source>
</evidence>
<keyword evidence="7" id="KW-0677">Repeat</keyword>
<keyword evidence="10" id="KW-0325">Glycoprotein</keyword>
<dbReference type="AlphaFoldDB" id="A0A9Q0RHU4"/>
<dbReference type="SUPFAM" id="SSF57184">
    <property type="entry name" value="Growth factor receptor domain"/>
    <property type="match status" value="2"/>
</dbReference>
<evidence type="ECO:0000256" key="4">
    <source>
        <dbReference type="ARBA" id="ARBA00022530"/>
    </source>
</evidence>
<dbReference type="InterPro" id="IPR055088">
    <property type="entry name" value="Fibulin_C"/>
</dbReference>
<reference evidence="14" key="1">
    <citation type="submission" date="2022-12" db="EMBL/GenBank/DDBJ databases">
        <title>Genome assemblies of Blomia tropicalis.</title>
        <authorList>
            <person name="Cui Y."/>
        </authorList>
    </citation>
    <scope>NUCLEOTIDE SEQUENCE</scope>
    <source>
        <tissue evidence="14">Adult mites</tissue>
    </source>
</reference>
<keyword evidence="6 12" id="KW-0732">Signal</keyword>
<evidence type="ECO:0000256" key="3">
    <source>
        <dbReference type="ARBA" id="ARBA00022525"/>
    </source>
</evidence>
<feature type="domain" description="EGF-like" evidence="13">
    <location>
        <begin position="689"/>
        <end position="727"/>
    </location>
</feature>
<dbReference type="OMA" id="ENICEHK"/>
<dbReference type="Gene3D" id="2.10.25.10">
    <property type="entry name" value="Laminin"/>
    <property type="match status" value="13"/>
</dbReference>
<comment type="subcellular location">
    <subcellularLocation>
        <location evidence="1">Secreted</location>
        <location evidence="1">Extracellular space</location>
        <location evidence="1">Extracellular matrix</location>
    </subcellularLocation>
</comment>
<evidence type="ECO:0000256" key="8">
    <source>
        <dbReference type="ARBA" id="ARBA00022837"/>
    </source>
</evidence>
<dbReference type="PROSITE" id="PS50026">
    <property type="entry name" value="EGF_3"/>
    <property type="match status" value="3"/>
</dbReference>
<dbReference type="SMART" id="SM00179">
    <property type="entry name" value="EGF_CA"/>
    <property type="match status" value="12"/>
</dbReference>
<keyword evidence="3" id="KW-0964">Secreted</keyword>
<dbReference type="FunFam" id="2.10.25.10:FF:000014">
    <property type="entry name" value="Latent-transforming growth factor beta-binding protein 3"/>
    <property type="match status" value="1"/>
</dbReference>
<feature type="domain" description="EGF-like" evidence="13">
    <location>
        <begin position="779"/>
        <end position="820"/>
    </location>
</feature>
<dbReference type="InterPro" id="IPR001881">
    <property type="entry name" value="EGF-like_Ca-bd_dom"/>
</dbReference>
<evidence type="ECO:0000256" key="1">
    <source>
        <dbReference type="ARBA" id="ARBA00004498"/>
    </source>
</evidence>
<dbReference type="SUPFAM" id="SSF57196">
    <property type="entry name" value="EGF/Laminin"/>
    <property type="match status" value="4"/>
</dbReference>
<dbReference type="FunFam" id="2.10.25.10:FF:000010">
    <property type="entry name" value="Pro-epidermal growth factor"/>
    <property type="match status" value="1"/>
</dbReference>
<keyword evidence="4" id="KW-0272">Extracellular matrix</keyword>
<evidence type="ECO:0000256" key="10">
    <source>
        <dbReference type="ARBA" id="ARBA00023180"/>
    </source>
</evidence>
<protein>
    <recommendedName>
        <fullName evidence="13">EGF-like domain-containing protein</fullName>
    </recommendedName>
</protein>
<dbReference type="InterPro" id="IPR018097">
    <property type="entry name" value="EGF_Ca-bd_CS"/>
</dbReference>
<accession>A0A9Q0RHU4</accession>
<feature type="domain" description="EGF-like" evidence="13">
    <location>
        <begin position="501"/>
        <end position="543"/>
    </location>
</feature>
<evidence type="ECO:0000313" key="14">
    <source>
        <dbReference type="EMBL" id="KAJ6216083.1"/>
    </source>
</evidence>
<dbReference type="InterPro" id="IPR052235">
    <property type="entry name" value="Nephronectin_domain"/>
</dbReference>
<name>A0A9Q0RHU4_BLOTA</name>
<evidence type="ECO:0000256" key="11">
    <source>
        <dbReference type="PROSITE-ProRule" id="PRU00076"/>
    </source>
</evidence>
<gene>
    <name evidence="14" type="ORF">RDWZM_010583</name>
</gene>
<dbReference type="PANTHER" id="PTHR24050">
    <property type="entry name" value="PA14 DOMAIN-CONTAINING PROTEIN"/>
    <property type="match status" value="1"/>
</dbReference>
<dbReference type="PROSITE" id="PS01187">
    <property type="entry name" value="EGF_CA"/>
    <property type="match status" value="4"/>
</dbReference>
<proteinExistence type="inferred from homology"/>
<dbReference type="GO" id="GO:0005509">
    <property type="term" value="F:calcium ion binding"/>
    <property type="evidence" value="ECO:0007669"/>
    <property type="project" value="InterPro"/>
</dbReference>
<dbReference type="EMBL" id="JAPWDV010000004">
    <property type="protein sequence ID" value="KAJ6216083.1"/>
    <property type="molecule type" value="Genomic_DNA"/>
</dbReference>
<keyword evidence="9" id="KW-1015">Disulfide bond</keyword>
<feature type="signal peptide" evidence="12">
    <location>
        <begin position="1"/>
        <end position="19"/>
    </location>
</feature>
<keyword evidence="8" id="KW-0106">Calcium</keyword>
<dbReference type="FunFam" id="2.10.25.10:FF:000038">
    <property type="entry name" value="Fibrillin 2"/>
    <property type="match status" value="3"/>
</dbReference>
<dbReference type="InterPro" id="IPR026823">
    <property type="entry name" value="cEGF"/>
</dbReference>
<evidence type="ECO:0000313" key="15">
    <source>
        <dbReference type="Proteomes" id="UP001142055"/>
    </source>
</evidence>
<dbReference type="FunFam" id="2.10.25.10:FF:000017">
    <property type="entry name" value="latent-transforming growth factor beta-binding protein 4 isoform X1"/>
    <property type="match status" value="1"/>
</dbReference>
<dbReference type="FunFam" id="2.10.25.10:FF:000005">
    <property type="entry name" value="Fibrillin 2"/>
    <property type="match status" value="1"/>
</dbReference>
<feature type="chain" id="PRO_5040195061" description="EGF-like domain-containing protein" evidence="12">
    <location>
        <begin position="20"/>
        <end position="1048"/>
    </location>
</feature>
<dbReference type="Pfam" id="PF22914">
    <property type="entry name" value="Fibulin_C"/>
    <property type="match status" value="1"/>
</dbReference>
<dbReference type="InterPro" id="IPR000152">
    <property type="entry name" value="EGF-type_Asp/Asn_hydroxyl_site"/>
</dbReference>
<dbReference type="Pfam" id="PF12662">
    <property type="entry name" value="cEGF"/>
    <property type="match status" value="2"/>
</dbReference>
<comment type="similarity">
    <text evidence="2">Belongs to the fibulin family.</text>
</comment>
<dbReference type="PANTHER" id="PTHR24050:SF28">
    <property type="entry name" value="UROMODULIN-LIKE"/>
    <property type="match status" value="1"/>
</dbReference>
<comment type="caution">
    <text evidence="14">The sequence shown here is derived from an EMBL/GenBank/DDBJ whole genome shotgun (WGS) entry which is preliminary data.</text>
</comment>
<dbReference type="SMART" id="SM00181">
    <property type="entry name" value="EGF"/>
    <property type="match status" value="9"/>
</dbReference>